<reference evidence="1" key="2">
    <citation type="submission" date="2023-01" db="EMBL/GenBank/DDBJ databases">
        <authorList>
            <person name="Sun Q."/>
            <person name="Evtushenko L."/>
        </authorList>
    </citation>
    <scope>NUCLEOTIDE SEQUENCE</scope>
    <source>
        <strain evidence="1">VKM Ac-2007</strain>
    </source>
</reference>
<dbReference type="EMBL" id="BSEV01000049">
    <property type="protein sequence ID" value="GLK15354.1"/>
    <property type="molecule type" value="Genomic_DNA"/>
</dbReference>
<sequence length="204" mass="22219">MTGLEPLEPSAFPFPFFGAGEAGYYMWAEVHVRFAREPTISQREAIVDAVPVPLREAVEWCEARQLMVASGLFLHGVVARAYPVAADESDRIDDDGWLHAAPSRIAALNADIETWLTLIHGQCPVLAAYRAEDPDGGGTRLSRWHDWSLTRVPVLMPELERLVDRTGHAATMARGVMAMARRAGALAGLGVTVADMISWTDGPA</sequence>
<accession>A0A9W6MHY1</accession>
<keyword evidence="2" id="KW-1185">Reference proteome</keyword>
<protein>
    <submittedName>
        <fullName evidence="1">Uncharacterized protein</fullName>
    </submittedName>
</protein>
<gene>
    <name evidence="1" type="ORF">GCM10017600_87670</name>
</gene>
<evidence type="ECO:0000313" key="1">
    <source>
        <dbReference type="EMBL" id="GLK15354.1"/>
    </source>
</evidence>
<evidence type="ECO:0000313" key="2">
    <source>
        <dbReference type="Proteomes" id="UP001143474"/>
    </source>
</evidence>
<comment type="caution">
    <text evidence="1">The sequence shown here is derived from an EMBL/GenBank/DDBJ whole genome shotgun (WGS) entry which is preliminary data.</text>
</comment>
<organism evidence="1 2">
    <name type="scientific">Streptosporangium carneum</name>
    <dbReference type="NCBI Taxonomy" id="47481"/>
    <lineage>
        <taxon>Bacteria</taxon>
        <taxon>Bacillati</taxon>
        <taxon>Actinomycetota</taxon>
        <taxon>Actinomycetes</taxon>
        <taxon>Streptosporangiales</taxon>
        <taxon>Streptosporangiaceae</taxon>
        <taxon>Streptosporangium</taxon>
    </lineage>
</organism>
<proteinExistence type="predicted"/>
<name>A0A9W6MHY1_9ACTN</name>
<dbReference type="Proteomes" id="UP001143474">
    <property type="component" value="Unassembled WGS sequence"/>
</dbReference>
<reference evidence="1" key="1">
    <citation type="journal article" date="2014" name="Int. J. Syst. Evol. Microbiol.">
        <title>Complete genome sequence of Corynebacterium casei LMG S-19264T (=DSM 44701T), isolated from a smear-ripened cheese.</title>
        <authorList>
            <consortium name="US DOE Joint Genome Institute (JGI-PGF)"/>
            <person name="Walter F."/>
            <person name="Albersmeier A."/>
            <person name="Kalinowski J."/>
            <person name="Ruckert C."/>
        </authorList>
    </citation>
    <scope>NUCLEOTIDE SEQUENCE</scope>
    <source>
        <strain evidence="1">VKM Ac-2007</strain>
    </source>
</reference>
<dbReference type="AlphaFoldDB" id="A0A9W6MHY1"/>